<evidence type="ECO:0000256" key="5">
    <source>
        <dbReference type="PROSITE-ProRule" id="PRU00335"/>
    </source>
</evidence>
<dbReference type="Pfam" id="PF08361">
    <property type="entry name" value="TetR_C_2"/>
    <property type="match status" value="1"/>
</dbReference>
<dbReference type="SUPFAM" id="SSF46689">
    <property type="entry name" value="Homeodomain-like"/>
    <property type="match status" value="1"/>
</dbReference>
<evidence type="ECO:0000256" key="3">
    <source>
        <dbReference type="ARBA" id="ARBA00023125"/>
    </source>
</evidence>
<keyword evidence="8" id="KW-1185">Reference proteome</keyword>
<dbReference type="PROSITE" id="PS50977">
    <property type="entry name" value="HTH_TETR_2"/>
    <property type="match status" value="1"/>
</dbReference>
<evidence type="ECO:0000256" key="2">
    <source>
        <dbReference type="ARBA" id="ARBA00023015"/>
    </source>
</evidence>
<evidence type="ECO:0000313" key="8">
    <source>
        <dbReference type="Proteomes" id="UP000002705"/>
    </source>
</evidence>
<name>Q397Q1_BURL3</name>
<evidence type="ECO:0000256" key="1">
    <source>
        <dbReference type="ARBA" id="ARBA00022491"/>
    </source>
</evidence>
<dbReference type="InterPro" id="IPR001647">
    <property type="entry name" value="HTH_TetR"/>
</dbReference>
<dbReference type="KEGG" id="bur:Bcep18194_B1196"/>
<dbReference type="InterPro" id="IPR013572">
    <property type="entry name" value="Tscrpt_reg_MAATS_C"/>
</dbReference>
<protein>
    <submittedName>
        <fullName evidence="7">Transcriptional regulator, TetR family</fullName>
    </submittedName>
</protein>
<feature type="domain" description="HTH tetR-type" evidence="6">
    <location>
        <begin position="44"/>
        <end position="104"/>
    </location>
</feature>
<dbReference type="PROSITE" id="PS01081">
    <property type="entry name" value="HTH_TETR_1"/>
    <property type="match status" value="1"/>
</dbReference>
<dbReference type="Pfam" id="PF00440">
    <property type="entry name" value="TetR_N"/>
    <property type="match status" value="1"/>
</dbReference>
<dbReference type="Gene3D" id="1.10.357.10">
    <property type="entry name" value="Tetracycline Repressor, domain 2"/>
    <property type="match status" value="1"/>
</dbReference>
<organism evidence="7 8">
    <name type="scientific">Burkholderia lata (strain ATCC 17760 / DSM 23089 / LMG 22485 / NCIMB 9086 / R18194 / 383)</name>
    <dbReference type="NCBI Taxonomy" id="482957"/>
    <lineage>
        <taxon>Bacteria</taxon>
        <taxon>Pseudomonadati</taxon>
        <taxon>Pseudomonadota</taxon>
        <taxon>Betaproteobacteria</taxon>
        <taxon>Burkholderiales</taxon>
        <taxon>Burkholderiaceae</taxon>
        <taxon>Burkholderia</taxon>
        <taxon>Burkholderia cepacia complex</taxon>
    </lineage>
</organism>
<sequence>MRAPTPGARNRMPLPGRCDVTREPSRPGWTFGNVMVKRTREQAQATRAIIVESAQGVFFDHGFAHASLEEIARRAGVTRGAVYWHFESKLEVLDAIFADAAIPLDPFLIASRHDAEHELDALIDALGACWRIATRSKLSRRLYTLSYTRCENAKETAAFCERVCQAAYAAEQRIDAWLRRAISAGQLASEHEPAVIASVVHATLSGLLHRELTRPGCRNPDRVEVTEVVRTLIQG</sequence>
<keyword evidence="4" id="KW-0804">Transcription</keyword>
<dbReference type="GO" id="GO:0000976">
    <property type="term" value="F:transcription cis-regulatory region binding"/>
    <property type="evidence" value="ECO:0007669"/>
    <property type="project" value="TreeGrafter"/>
</dbReference>
<dbReference type="InterPro" id="IPR023772">
    <property type="entry name" value="DNA-bd_HTH_TetR-type_CS"/>
</dbReference>
<dbReference type="PRINTS" id="PR00455">
    <property type="entry name" value="HTHTETR"/>
</dbReference>
<dbReference type="InterPro" id="IPR009057">
    <property type="entry name" value="Homeodomain-like_sf"/>
</dbReference>
<accession>Q397Q1</accession>
<evidence type="ECO:0000313" key="7">
    <source>
        <dbReference type="EMBL" id="ABB11310.1"/>
    </source>
</evidence>
<dbReference type="Proteomes" id="UP000002705">
    <property type="component" value="Chromosome 2"/>
</dbReference>
<dbReference type="GeneID" id="45097546"/>
<evidence type="ECO:0000256" key="4">
    <source>
        <dbReference type="ARBA" id="ARBA00023163"/>
    </source>
</evidence>
<proteinExistence type="predicted"/>
<dbReference type="InterPro" id="IPR050109">
    <property type="entry name" value="HTH-type_TetR-like_transc_reg"/>
</dbReference>
<dbReference type="RefSeq" id="WP_011354801.1">
    <property type="nucleotide sequence ID" value="NC_007511.1"/>
</dbReference>
<dbReference type="AlphaFoldDB" id="Q397Q1"/>
<dbReference type="PATRIC" id="fig|482957.22.peg.4867"/>
<dbReference type="EMBL" id="CP000152">
    <property type="protein sequence ID" value="ABB11310.1"/>
    <property type="molecule type" value="Genomic_DNA"/>
</dbReference>
<keyword evidence="2" id="KW-0805">Transcription regulation</keyword>
<feature type="DNA-binding region" description="H-T-H motif" evidence="5">
    <location>
        <begin position="67"/>
        <end position="86"/>
    </location>
</feature>
<keyword evidence="1" id="KW-0678">Repressor</keyword>
<dbReference type="PANTHER" id="PTHR30055:SF240">
    <property type="entry name" value="HTH-TYPE TRANSCRIPTIONAL REGULATOR ACRR"/>
    <property type="match status" value="1"/>
</dbReference>
<dbReference type="PANTHER" id="PTHR30055">
    <property type="entry name" value="HTH-TYPE TRANSCRIPTIONAL REGULATOR RUTR"/>
    <property type="match status" value="1"/>
</dbReference>
<dbReference type="HOGENOM" id="CLU_069356_12_3_4"/>
<gene>
    <name evidence="7" type="ordered locus">Bcep18194_B1196</name>
</gene>
<evidence type="ECO:0000259" key="6">
    <source>
        <dbReference type="PROSITE" id="PS50977"/>
    </source>
</evidence>
<dbReference type="InterPro" id="IPR036271">
    <property type="entry name" value="Tet_transcr_reg_TetR-rel_C_sf"/>
</dbReference>
<reference evidence="7" key="1">
    <citation type="submission" date="2005-10" db="EMBL/GenBank/DDBJ databases">
        <title>Complete sequence of chromosome 2 of Burkholderia sp. 383.</title>
        <authorList>
            <consortium name="US DOE Joint Genome Institute"/>
            <person name="Copeland A."/>
            <person name="Lucas S."/>
            <person name="Lapidus A."/>
            <person name="Barry K."/>
            <person name="Detter J.C."/>
            <person name="Glavina T."/>
            <person name="Hammon N."/>
            <person name="Israni S."/>
            <person name="Pitluck S."/>
            <person name="Chain P."/>
            <person name="Malfatti S."/>
            <person name="Shin M."/>
            <person name="Vergez L."/>
            <person name="Schmutz J."/>
            <person name="Larimer F."/>
            <person name="Land M."/>
            <person name="Kyrpides N."/>
            <person name="Lykidis A."/>
            <person name="Richardson P."/>
        </authorList>
    </citation>
    <scope>NUCLEOTIDE SEQUENCE [LARGE SCALE GENOMIC DNA]</scope>
    <source>
        <strain evidence="7">383</strain>
    </source>
</reference>
<dbReference type="SUPFAM" id="SSF48498">
    <property type="entry name" value="Tetracyclin repressor-like, C-terminal domain"/>
    <property type="match status" value="1"/>
</dbReference>
<dbReference type="GO" id="GO:0003700">
    <property type="term" value="F:DNA-binding transcription factor activity"/>
    <property type="evidence" value="ECO:0007669"/>
    <property type="project" value="TreeGrafter"/>
</dbReference>
<keyword evidence="3 5" id="KW-0238">DNA-binding</keyword>